<dbReference type="EMBL" id="WVHT01000003">
    <property type="protein sequence ID" value="MXV51024.1"/>
    <property type="molecule type" value="Genomic_DNA"/>
</dbReference>
<evidence type="ECO:0000259" key="2">
    <source>
        <dbReference type="Pfam" id="PF01408"/>
    </source>
</evidence>
<proteinExistence type="predicted"/>
<dbReference type="PANTHER" id="PTHR43818:SF11">
    <property type="entry name" value="BCDNA.GH03377"/>
    <property type="match status" value="1"/>
</dbReference>
<dbReference type="AlphaFoldDB" id="A0A7K1Y8V1"/>
<protein>
    <submittedName>
        <fullName evidence="4">Gfo/Idh/MocA family oxidoreductase</fullName>
    </submittedName>
</protein>
<dbReference type="PANTHER" id="PTHR43818">
    <property type="entry name" value="BCDNA.GH03377"/>
    <property type="match status" value="1"/>
</dbReference>
<dbReference type="Gene3D" id="3.30.360.10">
    <property type="entry name" value="Dihydrodipicolinate Reductase, domain 2"/>
    <property type="match status" value="1"/>
</dbReference>
<evidence type="ECO:0000313" key="5">
    <source>
        <dbReference type="Proteomes" id="UP000466586"/>
    </source>
</evidence>
<sequence length="323" mass="36156">MDIIKWGIIGCGDVTEVKSGPAFNKVPNSQLVAVMRRDSAKAADYARRHQVEKWFSDAEQMMDEAGINAVYIATPPAAHLDYALAALKKGLHVYVEKPVTLNAAEAEQMAAAANAGKAKLAVAHYRRHVPLFLKVKELINSQSIGDIRTVQIKLWQPRRPSLVADIENNWRLDPEVSGGGYFHDLAPHQLDLMLYYFGKPVKYQGFSLNQGNFSKADDNVNGQILFENKIPVNGSWCFDTAESEETDICEIVGTGGKISFAFFGNYIKLNDETFNFVHPPHIEQPMIEQVVKYFNDERSNPCSADEAVILMKIMDSFVQDNRD</sequence>
<comment type="caution">
    <text evidence="4">The sequence shown here is derived from an EMBL/GenBank/DDBJ whole genome shotgun (WGS) entry which is preliminary data.</text>
</comment>
<dbReference type="Gene3D" id="3.40.50.720">
    <property type="entry name" value="NAD(P)-binding Rossmann-like Domain"/>
    <property type="match status" value="1"/>
</dbReference>
<feature type="domain" description="GFO/IDH/MocA-like oxidoreductase" evidence="3">
    <location>
        <begin position="132"/>
        <end position="258"/>
    </location>
</feature>
<keyword evidence="1" id="KW-0560">Oxidoreductase</keyword>
<feature type="domain" description="Gfo/Idh/MocA-like oxidoreductase N-terminal" evidence="2">
    <location>
        <begin position="4"/>
        <end position="124"/>
    </location>
</feature>
<dbReference type="Pfam" id="PF01408">
    <property type="entry name" value="GFO_IDH_MocA"/>
    <property type="match status" value="1"/>
</dbReference>
<gene>
    <name evidence="4" type="ORF">GS399_08570</name>
</gene>
<dbReference type="Proteomes" id="UP000466586">
    <property type="component" value="Unassembled WGS sequence"/>
</dbReference>
<dbReference type="Pfam" id="PF22725">
    <property type="entry name" value="GFO_IDH_MocA_C3"/>
    <property type="match status" value="1"/>
</dbReference>
<dbReference type="RefSeq" id="WP_160844198.1">
    <property type="nucleotide sequence ID" value="NZ_WVHT01000003.1"/>
</dbReference>
<dbReference type="InterPro" id="IPR055170">
    <property type="entry name" value="GFO_IDH_MocA-like_dom"/>
</dbReference>
<dbReference type="GO" id="GO:0000166">
    <property type="term" value="F:nucleotide binding"/>
    <property type="evidence" value="ECO:0007669"/>
    <property type="project" value="InterPro"/>
</dbReference>
<dbReference type="GO" id="GO:0016491">
    <property type="term" value="F:oxidoreductase activity"/>
    <property type="evidence" value="ECO:0007669"/>
    <property type="project" value="UniProtKB-KW"/>
</dbReference>
<dbReference type="InterPro" id="IPR000683">
    <property type="entry name" value="Gfo/Idh/MocA-like_OxRdtase_N"/>
</dbReference>
<keyword evidence="5" id="KW-1185">Reference proteome</keyword>
<dbReference type="InterPro" id="IPR050463">
    <property type="entry name" value="Gfo/Idh/MocA_oxidrdct_glycsds"/>
</dbReference>
<name>A0A7K1Y8V1_9SPHI</name>
<evidence type="ECO:0000256" key="1">
    <source>
        <dbReference type="ARBA" id="ARBA00023002"/>
    </source>
</evidence>
<reference evidence="4 5" key="1">
    <citation type="submission" date="2019-11" db="EMBL/GenBank/DDBJ databases">
        <title>Pedobacter sp. HMF7647 Genome sequencing and assembly.</title>
        <authorList>
            <person name="Kang H."/>
            <person name="Kim H."/>
            <person name="Joh K."/>
        </authorList>
    </citation>
    <scope>NUCLEOTIDE SEQUENCE [LARGE SCALE GENOMIC DNA]</scope>
    <source>
        <strain evidence="4 5">HMF7647</strain>
    </source>
</reference>
<dbReference type="SUPFAM" id="SSF51735">
    <property type="entry name" value="NAD(P)-binding Rossmann-fold domains"/>
    <property type="match status" value="1"/>
</dbReference>
<accession>A0A7K1Y8V1</accession>
<dbReference type="SUPFAM" id="SSF55347">
    <property type="entry name" value="Glyceraldehyde-3-phosphate dehydrogenase-like, C-terminal domain"/>
    <property type="match status" value="1"/>
</dbReference>
<evidence type="ECO:0000259" key="3">
    <source>
        <dbReference type="Pfam" id="PF22725"/>
    </source>
</evidence>
<dbReference type="InterPro" id="IPR036291">
    <property type="entry name" value="NAD(P)-bd_dom_sf"/>
</dbReference>
<organism evidence="4 5">
    <name type="scientific">Hufsiella arboris</name>
    <dbReference type="NCBI Taxonomy" id="2695275"/>
    <lineage>
        <taxon>Bacteria</taxon>
        <taxon>Pseudomonadati</taxon>
        <taxon>Bacteroidota</taxon>
        <taxon>Sphingobacteriia</taxon>
        <taxon>Sphingobacteriales</taxon>
        <taxon>Sphingobacteriaceae</taxon>
        <taxon>Hufsiella</taxon>
    </lineage>
</organism>
<evidence type="ECO:0000313" key="4">
    <source>
        <dbReference type="EMBL" id="MXV51024.1"/>
    </source>
</evidence>